<organism evidence="1 2">
    <name type="scientific">Panagrolaimus sp. PS1159</name>
    <dbReference type="NCBI Taxonomy" id="55785"/>
    <lineage>
        <taxon>Eukaryota</taxon>
        <taxon>Metazoa</taxon>
        <taxon>Ecdysozoa</taxon>
        <taxon>Nematoda</taxon>
        <taxon>Chromadorea</taxon>
        <taxon>Rhabditida</taxon>
        <taxon>Tylenchina</taxon>
        <taxon>Panagrolaimomorpha</taxon>
        <taxon>Panagrolaimoidea</taxon>
        <taxon>Panagrolaimidae</taxon>
        <taxon>Panagrolaimus</taxon>
    </lineage>
</organism>
<sequence>MEAGAGGWPGGVACRPAVEMAFDDINNNPDVLHGYVLNLHSYNSKCQPGLAAKQMFELLYKPPVKLILLSGCSPVTTVVAESAPVWNLMVLSYGASSPALSNRQRFPTLFRTHPSANMQNPARVRIFQQFKWKKITIIQSVEEVFTSTAKDLEEQCREKGIRVERQSFYGDPTDAVKTLVRQDARIIVGLFYVTEARRVLCQAYKHGLYGSKYVWFFIGWYADTWYIPPPEEGLNCTAQQMAKAAEYHFTTESIMLSPDKRPGVSGMSGEQFQTRLKTLLDTDPANTGGFPEAPLAYDAAWAMALAFNCTLGSLPKGVDLEDFNYNNAIIFEHLFECIRKTQFKGVSGNVKFSDLGDRIAKTQYEQLQNGKYVLLGYYDIFQQELDWFGKEKFFTSRGAPPDSTIVKESLITVSIELYISVIIFSILALLFSLAMFIFNVKFSYRSIILQSQPQCNNVLVVGCALCSISLVLMGLPAEGITFPRDSFSVLCHSRISILMIGFTFAYGSMFAKVWIVHRMSASENQELALITKEEEDGSPWESIRMLIAAMVGRQALVAAALRKISTHAYGSLIARRPCLLNQPIPPGKFYTVIATLFGIDSLIIIFWILLDPLQRKEQRFHLQDPPVGTDEDIKLLPILELCESSHQEMWIALILGYKCLLLVFGLFLAYESRNLKLRYINDSRFVGMAIYNVAILSLVTGPVVTLLIRSQGNANFAFVSITVLLCNFISMGLVFVPKIQHVYKVPQSKDEAAMANAYLRSTISKSDQLRFEQLMKENNELKKQIDIRESRISECRKILQRRLGKKAIMDSTTTGGDQRSTTSAIAKTEITSASLPSTITNNNNTSILGGNEESSTMEAFNLHDHSDTLEEDPNQNNTFEQTLDEPITQSTAITTTTALPKTSDNDTGQYSDLDSSSMTSNEILL</sequence>
<dbReference type="Proteomes" id="UP000887580">
    <property type="component" value="Unplaced"/>
</dbReference>
<evidence type="ECO:0000313" key="2">
    <source>
        <dbReference type="WBParaSite" id="PS1159_v2.g3248.t1"/>
    </source>
</evidence>
<proteinExistence type="predicted"/>
<name>A0AC35GAK6_9BILA</name>
<accession>A0AC35GAK6</accession>
<evidence type="ECO:0000313" key="1">
    <source>
        <dbReference type="Proteomes" id="UP000887580"/>
    </source>
</evidence>
<dbReference type="WBParaSite" id="PS1159_v2.g3248.t1">
    <property type="protein sequence ID" value="PS1159_v2.g3248.t1"/>
    <property type="gene ID" value="PS1159_v2.g3248"/>
</dbReference>
<reference evidence="2" key="1">
    <citation type="submission" date="2022-11" db="UniProtKB">
        <authorList>
            <consortium name="WormBaseParasite"/>
        </authorList>
    </citation>
    <scope>IDENTIFICATION</scope>
</reference>
<protein>
    <submittedName>
        <fullName evidence="2">G-protein coupled receptors family 3 profile domain-containing protein</fullName>
    </submittedName>
</protein>